<dbReference type="InterPro" id="IPR038765">
    <property type="entry name" value="Papain-like_cys_pep_sf"/>
</dbReference>
<dbReference type="InterPro" id="IPR001447">
    <property type="entry name" value="Arylamine_N-AcTrfase"/>
</dbReference>
<evidence type="ECO:0000313" key="3">
    <source>
        <dbReference type="Proteomes" id="UP000001072"/>
    </source>
</evidence>
<evidence type="ECO:0000256" key="1">
    <source>
        <dbReference type="ARBA" id="ARBA00006547"/>
    </source>
</evidence>
<dbReference type="GeneID" id="18923561"/>
<dbReference type="InterPro" id="IPR053710">
    <property type="entry name" value="Arylamine_NAT_domain_sf"/>
</dbReference>
<keyword evidence="3" id="KW-1185">Reference proteome</keyword>
<accession>F4RU66</accession>
<dbReference type="OrthoDB" id="10260017at2759"/>
<dbReference type="RefSeq" id="XP_007412586.1">
    <property type="nucleotide sequence ID" value="XM_007412524.1"/>
</dbReference>
<dbReference type="VEuPathDB" id="FungiDB:MELLADRAFT_108766"/>
<dbReference type="Proteomes" id="UP000001072">
    <property type="component" value="Unassembled WGS sequence"/>
</dbReference>
<reference evidence="3" key="1">
    <citation type="journal article" date="2011" name="Proc. Natl. Acad. Sci. U.S.A.">
        <title>Obligate biotrophy features unraveled by the genomic analysis of rust fungi.</title>
        <authorList>
            <person name="Duplessis S."/>
            <person name="Cuomo C.A."/>
            <person name="Lin Y.-C."/>
            <person name="Aerts A."/>
            <person name="Tisserant E."/>
            <person name="Veneault-Fourrey C."/>
            <person name="Joly D.L."/>
            <person name="Hacquard S."/>
            <person name="Amselem J."/>
            <person name="Cantarel B.L."/>
            <person name="Chiu R."/>
            <person name="Coutinho P.M."/>
            <person name="Feau N."/>
            <person name="Field M."/>
            <person name="Frey P."/>
            <person name="Gelhaye E."/>
            <person name="Goldberg J."/>
            <person name="Grabherr M.G."/>
            <person name="Kodira C.D."/>
            <person name="Kohler A."/>
            <person name="Kuees U."/>
            <person name="Lindquist E.A."/>
            <person name="Lucas S.M."/>
            <person name="Mago R."/>
            <person name="Mauceli E."/>
            <person name="Morin E."/>
            <person name="Murat C."/>
            <person name="Pangilinan J.L."/>
            <person name="Park R."/>
            <person name="Pearson M."/>
            <person name="Quesneville H."/>
            <person name="Rouhier N."/>
            <person name="Sakthikumar S."/>
            <person name="Salamov A.A."/>
            <person name="Schmutz J."/>
            <person name="Selles B."/>
            <person name="Shapiro H."/>
            <person name="Tanguay P."/>
            <person name="Tuskan G.A."/>
            <person name="Henrissat B."/>
            <person name="Van de Peer Y."/>
            <person name="Rouze P."/>
            <person name="Ellis J.G."/>
            <person name="Dodds P.N."/>
            <person name="Schein J.E."/>
            <person name="Zhong S."/>
            <person name="Hamelin R.C."/>
            <person name="Grigoriev I.V."/>
            <person name="Szabo L.J."/>
            <person name="Martin F."/>
        </authorList>
    </citation>
    <scope>NUCLEOTIDE SEQUENCE [LARGE SCALE GENOMIC DNA]</scope>
    <source>
        <strain evidence="3">98AG31 / pathotype 3-4-7</strain>
    </source>
</reference>
<protein>
    <submittedName>
        <fullName evidence="2">Uncharacterized protein</fullName>
    </submittedName>
</protein>
<dbReference type="PANTHER" id="PTHR11786">
    <property type="entry name" value="N-HYDROXYARYLAMINE O-ACETYLTRANSFERASE"/>
    <property type="match status" value="1"/>
</dbReference>
<evidence type="ECO:0000313" key="2">
    <source>
        <dbReference type="EMBL" id="EGG04125.1"/>
    </source>
</evidence>
<dbReference type="Gene3D" id="3.30.2140.20">
    <property type="match status" value="1"/>
</dbReference>
<dbReference type="InParanoid" id="F4RU66"/>
<dbReference type="Pfam" id="PF00797">
    <property type="entry name" value="Acetyltransf_2"/>
    <property type="match status" value="1"/>
</dbReference>
<dbReference type="KEGG" id="mlr:MELLADRAFT_108766"/>
<proteinExistence type="inferred from homology"/>
<name>F4RU66_MELLP</name>
<sequence length="346" mass="39901">MRSNPNQFTKLTPQEVTQYLNRLNLTHSQLPSCSIETLKLLHLNHLLYIPFDTTSLQLPKNWWKSNQNHDDKNENGKEDGKEKEKVWVNPMKKEFEGVFLDEVESFNRIIIEGRGGYCFNLNYLFARLLITLNYEVTLQGARVNMYRNSNPSTHGHLWSPITHLTLFVTIPSSPRKFLCDIGFGGGSSAFPIELIPDIPIKTLTKGEEFKLNFQLCPDLENENGNEGQKAWTVERFVNGYWSACYHVYLNPLTVSDLEVYNWYNSTCPAAHFKSFMVVSILKPNGSRRTLTATTNPEGTHDQIIKLYTKENVISEESDVSIIEPNFNTFYETLCKEFGWGIQLDRR</sequence>
<dbReference type="GO" id="GO:0016407">
    <property type="term" value="F:acetyltransferase activity"/>
    <property type="evidence" value="ECO:0007669"/>
    <property type="project" value="InterPro"/>
</dbReference>
<comment type="similarity">
    <text evidence="1">Belongs to the arylamine N-acetyltransferase family.</text>
</comment>
<dbReference type="SUPFAM" id="SSF54001">
    <property type="entry name" value="Cysteine proteinases"/>
    <property type="match status" value="2"/>
</dbReference>
<dbReference type="EMBL" id="GL883120">
    <property type="protein sequence ID" value="EGG04125.1"/>
    <property type="molecule type" value="Genomic_DNA"/>
</dbReference>
<organism evidence="3">
    <name type="scientific">Melampsora larici-populina (strain 98AG31 / pathotype 3-4-7)</name>
    <name type="common">Poplar leaf rust fungus</name>
    <dbReference type="NCBI Taxonomy" id="747676"/>
    <lineage>
        <taxon>Eukaryota</taxon>
        <taxon>Fungi</taxon>
        <taxon>Dikarya</taxon>
        <taxon>Basidiomycota</taxon>
        <taxon>Pucciniomycotina</taxon>
        <taxon>Pucciniomycetes</taxon>
        <taxon>Pucciniales</taxon>
        <taxon>Melampsoraceae</taxon>
        <taxon>Melampsora</taxon>
    </lineage>
</organism>
<dbReference type="AlphaFoldDB" id="F4RU66"/>
<gene>
    <name evidence="2" type="ORF">MELLADRAFT_108766</name>
</gene>
<dbReference type="HOGENOM" id="CLU_049918_0_0_1"/>
<dbReference type="PANTHER" id="PTHR11786:SF0">
    <property type="entry name" value="ARYLAMINE N-ACETYLTRANSFERASE 4-RELATED"/>
    <property type="match status" value="1"/>
</dbReference>
<dbReference type="eggNOG" id="ENOG502RD0D">
    <property type="taxonomic scope" value="Eukaryota"/>
</dbReference>